<evidence type="ECO:0000313" key="4">
    <source>
        <dbReference type="Proteomes" id="UP000019763"/>
    </source>
</evidence>
<dbReference type="OMA" id="KYMWDVQ"/>
<dbReference type="PANTHER" id="PTHR45841">
    <property type="entry name" value="MRNA TURNOVER PROTEIN 4 MRTO4"/>
    <property type="match status" value="1"/>
</dbReference>
<dbReference type="GO" id="GO:0030687">
    <property type="term" value="C:preribosome, large subunit precursor"/>
    <property type="evidence" value="ECO:0007669"/>
    <property type="project" value="TreeGrafter"/>
</dbReference>
<dbReference type="GO" id="GO:0000956">
    <property type="term" value="P:nuclear-transcribed mRNA catabolic process"/>
    <property type="evidence" value="ECO:0007669"/>
    <property type="project" value="TreeGrafter"/>
</dbReference>
<dbReference type="RefSeq" id="XP_011133436.1">
    <property type="nucleotide sequence ID" value="XM_011135134.1"/>
</dbReference>
<evidence type="ECO:0000259" key="2">
    <source>
        <dbReference type="Pfam" id="PF17777"/>
    </source>
</evidence>
<comment type="caution">
    <text evidence="3">The sequence shown here is derived from an EMBL/GenBank/DDBJ whole genome shotgun (WGS) entry which is preliminary data.</text>
</comment>
<proteinExistence type="inferred from homology"/>
<dbReference type="VEuPathDB" id="CryptoDB:GNI_177320"/>
<dbReference type="GO" id="GO:0003723">
    <property type="term" value="F:RNA binding"/>
    <property type="evidence" value="ECO:0007669"/>
    <property type="project" value="TreeGrafter"/>
</dbReference>
<dbReference type="Pfam" id="PF17777">
    <property type="entry name" value="RL10P_insert"/>
    <property type="match status" value="1"/>
</dbReference>
<evidence type="ECO:0000256" key="1">
    <source>
        <dbReference type="ARBA" id="ARBA00008889"/>
    </source>
</evidence>
<sequence length="222" mass="24650">MARSRKAKVVPLTKVGKKVGMDRKLEIADKIRAAVAQNRFTYVVEMSHFKTEQIQRVRESLKPGTMFMARSRIMQVALGVTAATSAAENIYKLSGLIEGRDPCVVCCGKSPEELSSLFLGERMDTYAKAGDVVEETVVIPEGKDSLSQFQFNMEPLFRKLGVPTVLDNGTIVVLTDFVICAAGETLDSNKARLLKLLDYKLAKSQCKLKGYYDNENRTVKIC</sequence>
<dbReference type="PANTHER" id="PTHR45841:SF1">
    <property type="entry name" value="MRNA TURNOVER PROTEIN 4 HOMOLOG"/>
    <property type="match status" value="1"/>
</dbReference>
<keyword evidence="4" id="KW-1185">Reference proteome</keyword>
<comment type="similarity">
    <text evidence="1">Belongs to the universal ribosomal protein uL10 family.</text>
</comment>
<dbReference type="eggNOG" id="KOG0816">
    <property type="taxonomic scope" value="Eukaryota"/>
</dbReference>
<accession>A0A023AXF4</accession>
<dbReference type="OrthoDB" id="10262308at2759"/>
<dbReference type="AlphaFoldDB" id="A0A023AXF4"/>
<evidence type="ECO:0000313" key="3">
    <source>
        <dbReference type="EMBL" id="EZG43307.1"/>
    </source>
</evidence>
<protein>
    <submittedName>
        <fullName evidence="3">mRNA turnover 4-like protein</fullName>
    </submittedName>
</protein>
<gene>
    <name evidence="3" type="ORF">GNI_177320</name>
</gene>
<dbReference type="Pfam" id="PF00466">
    <property type="entry name" value="Ribosomal_L10"/>
    <property type="match status" value="1"/>
</dbReference>
<name>A0A023AXF4_GRENI</name>
<organism evidence="3 4">
    <name type="scientific">Gregarina niphandrodes</name>
    <name type="common">Septate eugregarine</name>
    <dbReference type="NCBI Taxonomy" id="110365"/>
    <lineage>
        <taxon>Eukaryota</taxon>
        <taxon>Sar</taxon>
        <taxon>Alveolata</taxon>
        <taxon>Apicomplexa</taxon>
        <taxon>Conoidasida</taxon>
        <taxon>Gregarinasina</taxon>
        <taxon>Eugregarinorida</taxon>
        <taxon>Gregarinidae</taxon>
        <taxon>Gregarina</taxon>
    </lineage>
</organism>
<dbReference type="GeneID" id="22916007"/>
<dbReference type="Gene3D" id="3.30.70.1730">
    <property type="match status" value="1"/>
</dbReference>
<dbReference type="InterPro" id="IPR043164">
    <property type="entry name" value="Ribosomal_uL10-like_insert_sf"/>
</dbReference>
<dbReference type="SUPFAM" id="SSF160369">
    <property type="entry name" value="Ribosomal protein L10-like"/>
    <property type="match status" value="1"/>
</dbReference>
<dbReference type="GO" id="GO:0006364">
    <property type="term" value="P:rRNA processing"/>
    <property type="evidence" value="ECO:0007669"/>
    <property type="project" value="TreeGrafter"/>
</dbReference>
<dbReference type="InterPro" id="IPR043141">
    <property type="entry name" value="Ribosomal_uL10-like_sf"/>
</dbReference>
<dbReference type="InterPro" id="IPR040637">
    <property type="entry name" value="Ribosomal_uL10-like_insert"/>
</dbReference>
<dbReference type="EMBL" id="AFNH02001334">
    <property type="protein sequence ID" value="EZG43307.1"/>
    <property type="molecule type" value="Genomic_DNA"/>
</dbReference>
<dbReference type="Gene3D" id="3.90.105.20">
    <property type="match status" value="1"/>
</dbReference>
<feature type="domain" description="Large ribosomal subunit protein uL10-like insertion" evidence="2">
    <location>
        <begin position="127"/>
        <end position="198"/>
    </location>
</feature>
<reference evidence="3" key="1">
    <citation type="submission" date="2013-12" db="EMBL/GenBank/DDBJ databases">
        <authorList>
            <person name="Omoto C.K."/>
            <person name="Sibley D."/>
            <person name="Venepally P."/>
            <person name="Hadjithomas M."/>
            <person name="Karamycheva S."/>
            <person name="Brunk B."/>
            <person name="Roos D."/>
            <person name="Caler E."/>
            <person name="Lorenzi H."/>
        </authorList>
    </citation>
    <scope>NUCLEOTIDE SEQUENCE</scope>
</reference>
<dbReference type="InterPro" id="IPR051742">
    <property type="entry name" value="Ribosome_Assembly_uL10"/>
</dbReference>
<dbReference type="GO" id="GO:0005730">
    <property type="term" value="C:nucleolus"/>
    <property type="evidence" value="ECO:0007669"/>
    <property type="project" value="TreeGrafter"/>
</dbReference>
<dbReference type="InterPro" id="IPR001790">
    <property type="entry name" value="Ribosomal_uL10"/>
</dbReference>
<dbReference type="GO" id="GO:0042273">
    <property type="term" value="P:ribosomal large subunit biogenesis"/>
    <property type="evidence" value="ECO:0007669"/>
    <property type="project" value="TreeGrafter"/>
</dbReference>
<dbReference type="Proteomes" id="UP000019763">
    <property type="component" value="Unassembled WGS sequence"/>
</dbReference>